<dbReference type="Proteomes" id="UP000660611">
    <property type="component" value="Unassembled WGS sequence"/>
</dbReference>
<keyword evidence="3" id="KW-0731">Sigma factor</keyword>
<dbReference type="NCBIfam" id="TIGR02937">
    <property type="entry name" value="sigma70-ECF"/>
    <property type="match status" value="1"/>
</dbReference>
<dbReference type="PANTHER" id="PTHR43133:SF52">
    <property type="entry name" value="ECF RNA POLYMERASE SIGMA FACTOR SIGL"/>
    <property type="match status" value="1"/>
</dbReference>
<organism evidence="9 10">
    <name type="scientific">Dactylosporangium siamense</name>
    <dbReference type="NCBI Taxonomy" id="685454"/>
    <lineage>
        <taxon>Bacteria</taxon>
        <taxon>Bacillati</taxon>
        <taxon>Actinomycetota</taxon>
        <taxon>Actinomycetes</taxon>
        <taxon>Micromonosporales</taxon>
        <taxon>Micromonosporaceae</taxon>
        <taxon>Dactylosporangium</taxon>
    </lineage>
</organism>
<dbReference type="InterPro" id="IPR007627">
    <property type="entry name" value="RNA_pol_sigma70_r2"/>
</dbReference>
<dbReference type="GO" id="GO:0016987">
    <property type="term" value="F:sigma factor activity"/>
    <property type="evidence" value="ECO:0007669"/>
    <property type="project" value="UniProtKB-KW"/>
</dbReference>
<feature type="region of interest" description="Disordered" evidence="6">
    <location>
        <begin position="1"/>
        <end position="25"/>
    </location>
</feature>
<dbReference type="GO" id="GO:0006352">
    <property type="term" value="P:DNA-templated transcription initiation"/>
    <property type="evidence" value="ECO:0007669"/>
    <property type="project" value="InterPro"/>
</dbReference>
<dbReference type="NCBIfam" id="NF007227">
    <property type="entry name" value="PRK09645.1"/>
    <property type="match status" value="1"/>
</dbReference>
<dbReference type="Pfam" id="PF04542">
    <property type="entry name" value="Sigma70_r2"/>
    <property type="match status" value="1"/>
</dbReference>
<dbReference type="InterPro" id="IPR007630">
    <property type="entry name" value="RNA_pol_sigma70_r4"/>
</dbReference>
<evidence type="ECO:0000256" key="1">
    <source>
        <dbReference type="ARBA" id="ARBA00010641"/>
    </source>
</evidence>
<evidence type="ECO:0000256" key="6">
    <source>
        <dbReference type="SAM" id="MobiDB-lite"/>
    </source>
</evidence>
<name>A0A919PFY9_9ACTN</name>
<gene>
    <name evidence="9" type="ORF">Dsi01nite_021720</name>
</gene>
<dbReference type="Gene3D" id="1.10.10.10">
    <property type="entry name" value="Winged helix-like DNA-binding domain superfamily/Winged helix DNA-binding domain"/>
    <property type="match status" value="1"/>
</dbReference>
<evidence type="ECO:0000259" key="8">
    <source>
        <dbReference type="Pfam" id="PF04545"/>
    </source>
</evidence>
<evidence type="ECO:0000313" key="9">
    <source>
        <dbReference type="EMBL" id="GIG44131.1"/>
    </source>
</evidence>
<evidence type="ECO:0000256" key="2">
    <source>
        <dbReference type="ARBA" id="ARBA00023015"/>
    </source>
</evidence>
<sequence length="200" mass="22759">MYQTSRGDHVAGRVDVHDRGRSRHARRDPEDELLRVLYQEHAEALLRFVVRITGGDRQRAEDIVQETLLRAWCNADKLDPHAAVSLRPWLFTVARRIAIDEYRSANARPPEAYDQDVEALWLDDETDRVIANLVVADAMRGLSPAHREILVETYLRDRTVNEVAELLGLPIGTAKSRVYYALRALRVALDDLGGTGETRH</sequence>
<evidence type="ECO:0000256" key="5">
    <source>
        <dbReference type="ARBA" id="ARBA00023163"/>
    </source>
</evidence>
<feature type="compositionally biased region" description="Basic and acidic residues" evidence="6">
    <location>
        <begin position="1"/>
        <end position="19"/>
    </location>
</feature>
<dbReference type="InterPro" id="IPR036388">
    <property type="entry name" value="WH-like_DNA-bd_sf"/>
</dbReference>
<dbReference type="InterPro" id="IPR013324">
    <property type="entry name" value="RNA_pol_sigma_r3/r4-like"/>
</dbReference>
<dbReference type="Pfam" id="PF04545">
    <property type="entry name" value="Sigma70_r4"/>
    <property type="match status" value="1"/>
</dbReference>
<dbReference type="SUPFAM" id="SSF88659">
    <property type="entry name" value="Sigma3 and sigma4 domains of RNA polymerase sigma factors"/>
    <property type="match status" value="1"/>
</dbReference>
<keyword evidence="10" id="KW-1185">Reference proteome</keyword>
<dbReference type="InterPro" id="IPR039425">
    <property type="entry name" value="RNA_pol_sigma-70-like"/>
</dbReference>
<proteinExistence type="inferred from homology"/>
<feature type="domain" description="RNA polymerase sigma-70 region 4" evidence="8">
    <location>
        <begin position="138"/>
        <end position="186"/>
    </location>
</feature>
<dbReference type="AlphaFoldDB" id="A0A919PFY9"/>
<protein>
    <submittedName>
        <fullName evidence="9">RNA polymerase sigma factor</fullName>
    </submittedName>
</protein>
<dbReference type="InterPro" id="IPR013325">
    <property type="entry name" value="RNA_pol_sigma_r2"/>
</dbReference>
<evidence type="ECO:0000313" key="10">
    <source>
        <dbReference type="Proteomes" id="UP000660611"/>
    </source>
</evidence>
<dbReference type="InterPro" id="IPR014284">
    <property type="entry name" value="RNA_pol_sigma-70_dom"/>
</dbReference>
<comment type="caution">
    <text evidence="9">The sequence shown here is derived from an EMBL/GenBank/DDBJ whole genome shotgun (WGS) entry which is preliminary data.</text>
</comment>
<comment type="similarity">
    <text evidence="1">Belongs to the sigma-70 factor family. ECF subfamily.</text>
</comment>
<keyword evidence="4" id="KW-0238">DNA-binding</keyword>
<dbReference type="EMBL" id="BONQ01000031">
    <property type="protein sequence ID" value="GIG44131.1"/>
    <property type="molecule type" value="Genomic_DNA"/>
</dbReference>
<accession>A0A919PFY9</accession>
<keyword evidence="2" id="KW-0805">Transcription regulation</keyword>
<keyword evidence="5" id="KW-0804">Transcription</keyword>
<reference evidence="9" key="1">
    <citation type="submission" date="2021-01" db="EMBL/GenBank/DDBJ databases">
        <title>Whole genome shotgun sequence of Dactylosporangium siamense NBRC 106093.</title>
        <authorList>
            <person name="Komaki H."/>
            <person name="Tamura T."/>
        </authorList>
    </citation>
    <scope>NUCLEOTIDE SEQUENCE</scope>
    <source>
        <strain evidence="9">NBRC 106093</strain>
    </source>
</reference>
<dbReference type="CDD" id="cd06171">
    <property type="entry name" value="Sigma70_r4"/>
    <property type="match status" value="1"/>
</dbReference>
<dbReference type="PANTHER" id="PTHR43133">
    <property type="entry name" value="RNA POLYMERASE ECF-TYPE SIGMA FACTO"/>
    <property type="match status" value="1"/>
</dbReference>
<dbReference type="GO" id="GO:0003677">
    <property type="term" value="F:DNA binding"/>
    <property type="evidence" value="ECO:0007669"/>
    <property type="project" value="UniProtKB-KW"/>
</dbReference>
<dbReference type="Gene3D" id="1.10.1740.10">
    <property type="match status" value="1"/>
</dbReference>
<evidence type="ECO:0000256" key="3">
    <source>
        <dbReference type="ARBA" id="ARBA00023082"/>
    </source>
</evidence>
<evidence type="ECO:0000256" key="4">
    <source>
        <dbReference type="ARBA" id="ARBA00023125"/>
    </source>
</evidence>
<evidence type="ECO:0000259" key="7">
    <source>
        <dbReference type="Pfam" id="PF04542"/>
    </source>
</evidence>
<feature type="domain" description="RNA polymerase sigma-70 region 2" evidence="7">
    <location>
        <begin position="37"/>
        <end position="106"/>
    </location>
</feature>
<dbReference type="SUPFAM" id="SSF88946">
    <property type="entry name" value="Sigma2 domain of RNA polymerase sigma factors"/>
    <property type="match status" value="1"/>
</dbReference>